<accession>A0ABS2HJ66</accession>
<dbReference type="Proteomes" id="UP000809621">
    <property type="component" value="Unassembled WGS sequence"/>
</dbReference>
<dbReference type="InterPro" id="IPR004045">
    <property type="entry name" value="Glutathione_S-Trfase_N"/>
</dbReference>
<feature type="domain" description="GST N-terminal" evidence="1">
    <location>
        <begin position="1"/>
        <end position="86"/>
    </location>
</feature>
<dbReference type="Gene3D" id="3.40.30.10">
    <property type="entry name" value="Glutaredoxin"/>
    <property type="match status" value="1"/>
</dbReference>
<dbReference type="Gene3D" id="1.20.1050.10">
    <property type="match status" value="1"/>
</dbReference>
<dbReference type="InterPro" id="IPR050983">
    <property type="entry name" value="GST_Omega/HSP26"/>
</dbReference>
<dbReference type="SUPFAM" id="SSF47616">
    <property type="entry name" value="GST C-terminal domain-like"/>
    <property type="match status" value="1"/>
</dbReference>
<dbReference type="Pfam" id="PF13417">
    <property type="entry name" value="GST_N_3"/>
    <property type="match status" value="1"/>
</dbReference>
<gene>
    <name evidence="3" type="ORF">JQC93_12120</name>
</gene>
<evidence type="ECO:0000259" key="1">
    <source>
        <dbReference type="PROSITE" id="PS50404"/>
    </source>
</evidence>
<feature type="domain" description="GST C-terminal" evidence="2">
    <location>
        <begin position="90"/>
        <end position="219"/>
    </location>
</feature>
<dbReference type="InterPro" id="IPR036282">
    <property type="entry name" value="Glutathione-S-Trfase_C_sf"/>
</dbReference>
<proteinExistence type="predicted"/>
<dbReference type="PROSITE" id="PS50405">
    <property type="entry name" value="GST_CTER"/>
    <property type="match status" value="1"/>
</dbReference>
<comment type="caution">
    <text evidence="3">The sequence shown here is derived from an EMBL/GenBank/DDBJ whole genome shotgun (WGS) entry which is preliminary data.</text>
</comment>
<evidence type="ECO:0000313" key="3">
    <source>
        <dbReference type="EMBL" id="MBM7037151.1"/>
    </source>
</evidence>
<dbReference type="PANTHER" id="PTHR43968">
    <property type="match status" value="1"/>
</dbReference>
<dbReference type="InterPro" id="IPR010987">
    <property type="entry name" value="Glutathione-S-Trfase_C-like"/>
</dbReference>
<dbReference type="SUPFAM" id="SSF52833">
    <property type="entry name" value="Thioredoxin-like"/>
    <property type="match status" value="1"/>
</dbReference>
<organism evidence="3 4">
    <name type="scientific">Vibrio ulleungensis</name>
    <dbReference type="NCBI Taxonomy" id="2807619"/>
    <lineage>
        <taxon>Bacteria</taxon>
        <taxon>Pseudomonadati</taxon>
        <taxon>Pseudomonadota</taxon>
        <taxon>Gammaproteobacteria</taxon>
        <taxon>Vibrionales</taxon>
        <taxon>Vibrionaceae</taxon>
        <taxon>Vibrio</taxon>
    </lineage>
</organism>
<evidence type="ECO:0000313" key="4">
    <source>
        <dbReference type="Proteomes" id="UP000809621"/>
    </source>
</evidence>
<dbReference type="InterPro" id="IPR036249">
    <property type="entry name" value="Thioredoxin-like_sf"/>
</dbReference>
<dbReference type="PANTHER" id="PTHR43968:SF6">
    <property type="entry name" value="GLUTATHIONE S-TRANSFERASE OMEGA"/>
    <property type="match status" value="1"/>
</dbReference>
<dbReference type="EMBL" id="JAFEUM010000004">
    <property type="protein sequence ID" value="MBM7037151.1"/>
    <property type="molecule type" value="Genomic_DNA"/>
</dbReference>
<name>A0ABS2HJ66_9VIBR</name>
<evidence type="ECO:0000259" key="2">
    <source>
        <dbReference type="PROSITE" id="PS50405"/>
    </source>
</evidence>
<protein>
    <submittedName>
        <fullName evidence="3">Glutathione S-transferase N-terminal domain-containing protein</fullName>
    </submittedName>
</protein>
<dbReference type="InterPro" id="IPR004046">
    <property type="entry name" value="GST_C"/>
</dbReference>
<dbReference type="PROSITE" id="PS50404">
    <property type="entry name" value="GST_NTER"/>
    <property type="match status" value="1"/>
</dbReference>
<dbReference type="Pfam" id="PF00043">
    <property type="entry name" value="GST_C"/>
    <property type="match status" value="1"/>
</dbReference>
<dbReference type="RefSeq" id="WP_205158708.1">
    <property type="nucleotide sequence ID" value="NZ_JAFEUM010000004.1"/>
</dbReference>
<sequence>MTPILYSLQNCPYAMRARYAIFKSRTSVLIRAIKLNNKPDELLQASAKGTVPVLVIHDGAPEIGTEVIDESLEIMLWALSSNDPDNLLMSNDSTALPKMLAFIAEIERQLIPLSNAFSCAKRYHEDNMLERREACEHYLQALEQRLRLNRYLFSDQETLADIAVMPFIRKFARIDKQWFKHSSLTSLDAWLQRYLTCAEFSKVMKNYPLWLPERSDVYFGT</sequence>
<keyword evidence="4" id="KW-1185">Reference proteome</keyword>
<reference evidence="3 4" key="1">
    <citation type="submission" date="2021-02" db="EMBL/GenBank/DDBJ databases">
        <authorList>
            <person name="Park J.-S."/>
        </authorList>
    </citation>
    <scope>NUCLEOTIDE SEQUENCE [LARGE SCALE GENOMIC DNA]</scope>
    <source>
        <strain evidence="3 4">188UL20-2</strain>
    </source>
</reference>